<dbReference type="WBParaSite" id="PgE054_g003_t01">
    <property type="protein sequence ID" value="PgE054_g003_t01"/>
    <property type="gene ID" value="PgE054_g003"/>
</dbReference>
<organism evidence="1 2">
    <name type="scientific">Parascaris univalens</name>
    <name type="common">Nematode worm</name>
    <dbReference type="NCBI Taxonomy" id="6257"/>
    <lineage>
        <taxon>Eukaryota</taxon>
        <taxon>Metazoa</taxon>
        <taxon>Ecdysozoa</taxon>
        <taxon>Nematoda</taxon>
        <taxon>Chromadorea</taxon>
        <taxon>Rhabditida</taxon>
        <taxon>Spirurina</taxon>
        <taxon>Ascaridomorpha</taxon>
        <taxon>Ascaridoidea</taxon>
        <taxon>Ascarididae</taxon>
        <taxon>Parascaris</taxon>
    </lineage>
</organism>
<reference evidence="2" key="1">
    <citation type="submission" date="2022-11" db="UniProtKB">
        <authorList>
            <consortium name="WormBaseParasite"/>
        </authorList>
    </citation>
    <scope>IDENTIFICATION</scope>
</reference>
<dbReference type="Proteomes" id="UP000887569">
    <property type="component" value="Unplaced"/>
</dbReference>
<name>A0A914ZZE8_PARUN</name>
<protein>
    <submittedName>
        <fullName evidence="2">LisH domain-containing protein</fullName>
    </submittedName>
</protein>
<evidence type="ECO:0000313" key="2">
    <source>
        <dbReference type="WBParaSite" id="PgE054_g003_t01"/>
    </source>
</evidence>
<evidence type="ECO:0000313" key="1">
    <source>
        <dbReference type="Proteomes" id="UP000887569"/>
    </source>
</evidence>
<dbReference type="SMART" id="SM00667">
    <property type="entry name" value="LisH"/>
    <property type="match status" value="1"/>
</dbReference>
<keyword evidence="1" id="KW-1185">Reference proteome</keyword>
<sequence>MRDAFHIPSLACIDAFKVYASFFYFCLCSRISAHTTSYHSFVVRKLLYECLHLSQILCGNLRCKMNAPSTLNFVSRRSCSSSESHKDLSGIWPETSLSEKELLRLIHQHLIKQGLKKSTAQLQQEADLPDVRVSRITITPTTAVASNFCERDEWISDEADVYGKSTACML</sequence>
<accession>A0A914ZZE8</accession>
<dbReference type="AlphaFoldDB" id="A0A914ZZE8"/>
<proteinExistence type="predicted"/>
<dbReference type="PROSITE" id="PS50896">
    <property type="entry name" value="LISH"/>
    <property type="match status" value="1"/>
</dbReference>
<dbReference type="InterPro" id="IPR006594">
    <property type="entry name" value="LisH"/>
</dbReference>